<evidence type="ECO:0000259" key="2">
    <source>
        <dbReference type="Pfam" id="PF20167"/>
    </source>
</evidence>
<keyword evidence="4" id="KW-1185">Reference proteome</keyword>
<evidence type="ECO:0000256" key="1">
    <source>
        <dbReference type="SAM" id="MobiDB-lite"/>
    </source>
</evidence>
<gene>
    <name evidence="3" type="ORF">PVK06_005459</name>
</gene>
<evidence type="ECO:0000313" key="4">
    <source>
        <dbReference type="Proteomes" id="UP001358586"/>
    </source>
</evidence>
<dbReference type="Proteomes" id="UP001358586">
    <property type="component" value="Chromosome 2"/>
</dbReference>
<sequence>MRIVEVALPANPAPLVPTIAGSRRDPVEIIHKRSAKEFQGSKEDGPVVAENWLFKVYRVWFYFIRFSLMSISHSSTISMECMLLLYAIMVEKSIDVGKSIYKKIQECAVKRAGYARFPSLMTLLCLQAFILPKVDLKERNQQGHITESDVTRIVGDITRQKQPVDEPSEAKSPDHPLSRNQILSQNQLLILTLPRQLNMLFPNGQNQHPPSYHLKHDDFTTPERGTRRTKGRGGVETISDIEDATK</sequence>
<feature type="compositionally biased region" description="Basic and acidic residues" evidence="1">
    <location>
        <begin position="214"/>
        <end position="226"/>
    </location>
</feature>
<feature type="compositionally biased region" description="Basic and acidic residues" evidence="1">
    <location>
        <begin position="158"/>
        <end position="177"/>
    </location>
</feature>
<name>A0ABR0QUN2_GOSAR</name>
<accession>A0ABR0QUN2</accession>
<feature type="region of interest" description="Disordered" evidence="1">
    <location>
        <begin position="156"/>
        <end position="179"/>
    </location>
</feature>
<evidence type="ECO:0000313" key="3">
    <source>
        <dbReference type="EMBL" id="KAK5843031.1"/>
    </source>
</evidence>
<protein>
    <recommendedName>
        <fullName evidence="2">Putative plant transposon protein domain-containing protein</fullName>
    </recommendedName>
</protein>
<comment type="caution">
    <text evidence="3">The sequence shown here is derived from an EMBL/GenBank/DDBJ whole genome shotgun (WGS) entry which is preliminary data.</text>
</comment>
<organism evidence="3 4">
    <name type="scientific">Gossypium arboreum</name>
    <name type="common">Tree cotton</name>
    <name type="synonym">Gossypium nanking</name>
    <dbReference type="NCBI Taxonomy" id="29729"/>
    <lineage>
        <taxon>Eukaryota</taxon>
        <taxon>Viridiplantae</taxon>
        <taxon>Streptophyta</taxon>
        <taxon>Embryophyta</taxon>
        <taxon>Tracheophyta</taxon>
        <taxon>Spermatophyta</taxon>
        <taxon>Magnoliopsida</taxon>
        <taxon>eudicotyledons</taxon>
        <taxon>Gunneridae</taxon>
        <taxon>Pentapetalae</taxon>
        <taxon>rosids</taxon>
        <taxon>malvids</taxon>
        <taxon>Malvales</taxon>
        <taxon>Malvaceae</taxon>
        <taxon>Malvoideae</taxon>
        <taxon>Gossypium</taxon>
    </lineage>
</organism>
<proteinExistence type="predicted"/>
<dbReference type="InterPro" id="IPR046796">
    <property type="entry name" value="Transposase_32_dom"/>
</dbReference>
<dbReference type="Pfam" id="PF20167">
    <property type="entry name" value="Transposase_32"/>
    <property type="match status" value="1"/>
</dbReference>
<feature type="domain" description="Putative plant transposon protein" evidence="2">
    <location>
        <begin position="55"/>
        <end position="128"/>
    </location>
</feature>
<dbReference type="EMBL" id="JARKNE010000002">
    <property type="protein sequence ID" value="KAK5843031.1"/>
    <property type="molecule type" value="Genomic_DNA"/>
</dbReference>
<feature type="region of interest" description="Disordered" evidence="1">
    <location>
        <begin position="201"/>
        <end position="246"/>
    </location>
</feature>
<reference evidence="3 4" key="1">
    <citation type="submission" date="2023-03" db="EMBL/GenBank/DDBJ databases">
        <title>WGS of Gossypium arboreum.</title>
        <authorList>
            <person name="Yu D."/>
        </authorList>
    </citation>
    <scope>NUCLEOTIDE SEQUENCE [LARGE SCALE GENOMIC DNA]</scope>
    <source>
        <tissue evidence="3">Leaf</tissue>
    </source>
</reference>